<proteinExistence type="inferred from homology"/>
<evidence type="ECO:0000256" key="4">
    <source>
        <dbReference type="ARBA" id="ARBA00023239"/>
    </source>
</evidence>
<dbReference type="RefSeq" id="WP_186773702.1">
    <property type="nucleotide sequence ID" value="NZ_JACOMF010000099.1"/>
</dbReference>
<dbReference type="GO" id="GO:0016846">
    <property type="term" value="F:carbon-sulfur lyase activity"/>
    <property type="evidence" value="ECO:0007669"/>
    <property type="project" value="InterPro"/>
</dbReference>
<keyword evidence="4" id="KW-0456">Lyase</keyword>
<evidence type="ECO:0000259" key="5">
    <source>
        <dbReference type="PROSITE" id="PS51891"/>
    </source>
</evidence>
<evidence type="ECO:0000313" key="6">
    <source>
        <dbReference type="EMBL" id="MBC4018962.1"/>
    </source>
</evidence>
<evidence type="ECO:0000313" key="7">
    <source>
        <dbReference type="Proteomes" id="UP000600101"/>
    </source>
</evidence>
<keyword evidence="2" id="KW-0479">Metal-binding</keyword>
<protein>
    <submittedName>
        <fullName evidence="6">GFA family protein</fullName>
    </submittedName>
</protein>
<feature type="non-terminal residue" evidence="6">
    <location>
        <position position="138"/>
    </location>
</feature>
<dbReference type="AlphaFoldDB" id="A0A9X0R5U9"/>
<evidence type="ECO:0000256" key="3">
    <source>
        <dbReference type="ARBA" id="ARBA00022833"/>
    </source>
</evidence>
<organism evidence="6 7">
    <name type="scientific">Siccirubricoccus deserti</name>
    <dbReference type="NCBI Taxonomy" id="2013562"/>
    <lineage>
        <taxon>Bacteria</taxon>
        <taxon>Pseudomonadati</taxon>
        <taxon>Pseudomonadota</taxon>
        <taxon>Alphaproteobacteria</taxon>
        <taxon>Acetobacterales</taxon>
        <taxon>Roseomonadaceae</taxon>
        <taxon>Siccirubricoccus</taxon>
    </lineage>
</organism>
<dbReference type="PROSITE" id="PS51891">
    <property type="entry name" value="CENP_V_GFA"/>
    <property type="match status" value="1"/>
</dbReference>
<reference evidence="6" key="1">
    <citation type="submission" date="2020-08" db="EMBL/GenBank/DDBJ databases">
        <authorList>
            <person name="Hu Y."/>
            <person name="Nguyen S.V."/>
            <person name="Li F."/>
            <person name="Fanning S."/>
        </authorList>
    </citation>
    <scope>NUCLEOTIDE SEQUENCE</scope>
    <source>
        <strain evidence="6">SYSU D8009</strain>
    </source>
</reference>
<accession>A0A9X0R5U9</accession>
<evidence type="ECO:0000256" key="1">
    <source>
        <dbReference type="ARBA" id="ARBA00005495"/>
    </source>
</evidence>
<dbReference type="PANTHER" id="PTHR33337">
    <property type="entry name" value="GFA DOMAIN-CONTAINING PROTEIN"/>
    <property type="match status" value="1"/>
</dbReference>
<dbReference type="SUPFAM" id="SSF51316">
    <property type="entry name" value="Mss4-like"/>
    <property type="match status" value="1"/>
</dbReference>
<dbReference type="Pfam" id="PF04828">
    <property type="entry name" value="GFA"/>
    <property type="match status" value="1"/>
</dbReference>
<keyword evidence="7" id="KW-1185">Reference proteome</keyword>
<dbReference type="Gene3D" id="3.90.1590.10">
    <property type="entry name" value="glutathione-dependent formaldehyde- activating enzyme (gfa)"/>
    <property type="match status" value="1"/>
</dbReference>
<dbReference type="InterPro" id="IPR011057">
    <property type="entry name" value="Mss4-like_sf"/>
</dbReference>
<gene>
    <name evidence="6" type="ORF">H7965_27335</name>
</gene>
<dbReference type="InterPro" id="IPR006913">
    <property type="entry name" value="CENP-V/GFA"/>
</dbReference>
<feature type="domain" description="CENP-V/GFA" evidence="5">
    <location>
        <begin position="4"/>
        <end position="121"/>
    </location>
</feature>
<comment type="caution">
    <text evidence="6">The sequence shown here is derived from an EMBL/GenBank/DDBJ whole genome shotgun (WGS) entry which is preliminary data.</text>
</comment>
<sequence>MPRMMGGCLCGAVRYKVETQPIFVRACHCKECWRFTGSAFVAAVAILKNAIPTMRAMQTYTQPGGTSGLALHRQFCPGAARPSSCRLRARRGWCSCRSGVGTRSADDPLRRLPGGWLEPWPWCLPDDRAGRPRRWREG</sequence>
<dbReference type="GO" id="GO:0046872">
    <property type="term" value="F:metal ion binding"/>
    <property type="evidence" value="ECO:0007669"/>
    <property type="project" value="UniProtKB-KW"/>
</dbReference>
<evidence type="ECO:0000256" key="2">
    <source>
        <dbReference type="ARBA" id="ARBA00022723"/>
    </source>
</evidence>
<dbReference type="Proteomes" id="UP000600101">
    <property type="component" value="Unassembled WGS sequence"/>
</dbReference>
<name>A0A9X0R5U9_9PROT</name>
<dbReference type="PANTHER" id="PTHR33337:SF40">
    <property type="entry name" value="CENP-V_GFA DOMAIN-CONTAINING PROTEIN-RELATED"/>
    <property type="match status" value="1"/>
</dbReference>
<dbReference type="EMBL" id="JACOMF010000099">
    <property type="protein sequence ID" value="MBC4018962.1"/>
    <property type="molecule type" value="Genomic_DNA"/>
</dbReference>
<keyword evidence="3" id="KW-0862">Zinc</keyword>
<comment type="similarity">
    <text evidence="1">Belongs to the Gfa family.</text>
</comment>